<dbReference type="VEuPathDB" id="FungiDB:CHGG_02891"/>
<organism evidence="2 3">
    <name type="scientific">Chaetomium globosum (strain ATCC 6205 / CBS 148.51 / DSM 1962 / NBRC 6347 / NRRL 1970)</name>
    <name type="common">Soil fungus</name>
    <dbReference type="NCBI Taxonomy" id="306901"/>
    <lineage>
        <taxon>Eukaryota</taxon>
        <taxon>Fungi</taxon>
        <taxon>Dikarya</taxon>
        <taxon>Ascomycota</taxon>
        <taxon>Pezizomycotina</taxon>
        <taxon>Sordariomycetes</taxon>
        <taxon>Sordariomycetidae</taxon>
        <taxon>Sordariales</taxon>
        <taxon>Chaetomiaceae</taxon>
        <taxon>Chaetomium</taxon>
    </lineage>
</organism>
<feature type="compositionally biased region" description="Basic residues" evidence="1">
    <location>
        <begin position="1"/>
        <end position="10"/>
    </location>
</feature>
<dbReference type="InParanoid" id="Q2HA63"/>
<dbReference type="Proteomes" id="UP000001056">
    <property type="component" value="Unassembled WGS sequence"/>
</dbReference>
<dbReference type="RefSeq" id="XP_001229407.1">
    <property type="nucleotide sequence ID" value="XM_001229406.1"/>
</dbReference>
<keyword evidence="3" id="KW-1185">Reference proteome</keyword>
<sequence length="128" mass="13854">MPCRCQKRPARQTLSPEEGRRAGPLCGRAVLAPDASLWGPPGTWADLPELDGKRGPTEPELMKMELEVFSLSLFHSTTKSRRAASTSRARAPHSTAAAAQPSNVKVRDWTSRAAPSTLAQRALSIQAH</sequence>
<evidence type="ECO:0000313" key="3">
    <source>
        <dbReference type="Proteomes" id="UP000001056"/>
    </source>
</evidence>
<dbReference type="EMBL" id="CH408030">
    <property type="protein sequence ID" value="EAQ90956.1"/>
    <property type="molecule type" value="Genomic_DNA"/>
</dbReference>
<feature type="region of interest" description="Disordered" evidence="1">
    <location>
        <begin position="1"/>
        <end position="23"/>
    </location>
</feature>
<proteinExistence type="predicted"/>
<feature type="region of interest" description="Disordered" evidence="1">
    <location>
        <begin position="79"/>
        <end position="108"/>
    </location>
</feature>
<gene>
    <name evidence="2" type="ORF">CHGG_02891</name>
</gene>
<dbReference type="HOGENOM" id="CLU_1959311_0_0_1"/>
<evidence type="ECO:0000313" key="2">
    <source>
        <dbReference type="EMBL" id="EAQ90956.1"/>
    </source>
</evidence>
<accession>Q2HA63</accession>
<name>Q2HA63_CHAGB</name>
<protein>
    <submittedName>
        <fullName evidence="2">Uncharacterized protein</fullName>
    </submittedName>
</protein>
<feature type="compositionally biased region" description="Low complexity" evidence="1">
    <location>
        <begin position="83"/>
        <end position="99"/>
    </location>
</feature>
<dbReference type="AlphaFoldDB" id="Q2HA63"/>
<reference evidence="3" key="1">
    <citation type="journal article" date="2015" name="Genome Announc.">
        <title>Draft genome sequence of the cellulolytic fungus Chaetomium globosum.</title>
        <authorList>
            <person name="Cuomo C.A."/>
            <person name="Untereiner W.A."/>
            <person name="Ma L.-J."/>
            <person name="Grabherr M."/>
            <person name="Birren B.W."/>
        </authorList>
    </citation>
    <scope>NUCLEOTIDE SEQUENCE [LARGE SCALE GENOMIC DNA]</scope>
    <source>
        <strain evidence="3">ATCC 6205 / CBS 148.51 / DSM 1962 / NBRC 6347 / NRRL 1970</strain>
    </source>
</reference>
<evidence type="ECO:0000256" key="1">
    <source>
        <dbReference type="SAM" id="MobiDB-lite"/>
    </source>
</evidence>
<dbReference type="GeneID" id="4389514"/>